<dbReference type="Gene3D" id="3.90.220.20">
    <property type="entry name" value="DNA methylase specificity domains"/>
    <property type="match status" value="2"/>
</dbReference>
<reference evidence="5 6" key="1">
    <citation type="submission" date="2011-07" db="EMBL/GenBank/DDBJ databases">
        <title>The complete genome of plasmid 1 of Emticicia oligotrophica DSM 17448.</title>
        <authorList>
            <consortium name="US DOE Joint Genome Institute (JGI-PGF)"/>
            <person name="Lucas S."/>
            <person name="Han J."/>
            <person name="Lapidus A."/>
            <person name="Bruce D."/>
            <person name="Goodwin L."/>
            <person name="Pitluck S."/>
            <person name="Peters L."/>
            <person name="Kyrpides N."/>
            <person name="Mavromatis K."/>
            <person name="Ivanova N."/>
            <person name="Ovchinnikova G."/>
            <person name="Teshima H."/>
            <person name="Detter J.C."/>
            <person name="Tapia R."/>
            <person name="Han C."/>
            <person name="Land M."/>
            <person name="Hauser L."/>
            <person name="Markowitz V."/>
            <person name="Cheng J.-F."/>
            <person name="Hugenholtz P."/>
            <person name="Woyke T."/>
            <person name="Wu D."/>
            <person name="Tindall B."/>
            <person name="Pomrenke H."/>
            <person name="Brambilla E."/>
            <person name="Klenk H.-P."/>
            <person name="Eisen J.A."/>
        </authorList>
    </citation>
    <scope>NUCLEOTIDE SEQUENCE [LARGE SCALE GENOMIC DNA]</scope>
    <source>
        <strain evidence="6">DSM 17448 / GPTSA100-15</strain>
        <plasmid evidence="5 6">pEMTOL01</plasmid>
    </source>
</reference>
<dbReference type="Proteomes" id="UP000002875">
    <property type="component" value="Plasmid pEMTOL01"/>
</dbReference>
<organism evidence="5 6">
    <name type="scientific">Emticicia oligotrophica (strain DSM 17448 / CIP 109782 / MTCC 6937 / GPTSA100-15)</name>
    <dbReference type="NCBI Taxonomy" id="929562"/>
    <lineage>
        <taxon>Bacteria</taxon>
        <taxon>Pseudomonadati</taxon>
        <taxon>Bacteroidota</taxon>
        <taxon>Cytophagia</taxon>
        <taxon>Cytophagales</taxon>
        <taxon>Leadbetterellaceae</taxon>
        <taxon>Emticicia</taxon>
    </lineage>
</organism>
<proteinExistence type="inferred from homology"/>
<dbReference type="RefSeq" id="WP_015026213.1">
    <property type="nucleotide sequence ID" value="NC_018742.1"/>
</dbReference>
<dbReference type="Gene3D" id="1.10.287.1120">
    <property type="entry name" value="Bipartite methylase S protein"/>
    <property type="match status" value="1"/>
</dbReference>
<evidence type="ECO:0000259" key="4">
    <source>
        <dbReference type="Pfam" id="PF01420"/>
    </source>
</evidence>
<dbReference type="InterPro" id="IPR052021">
    <property type="entry name" value="Type-I_RS_S_subunit"/>
</dbReference>
<sequence>MNTAWKKIKLGDLLTIKHGWAFKGEYFCSEGELILLTPGNFHEEGGFKIQIGKEKFYSGAFPKEYLLKKDDLIIAMTEQGAGLLGSPAIVPQNDRFLHNQRLGLLQIDHQKAITKYIYYLFFTKEVRNSIFSTATGTKVRHTAPKRIYNIEINLPPLETQTRIANILSAYDDLIENNLRRIKLLEEMAELTYREWFANFKIGGKPLEIDKNTGLPLGWERRSLTLLGEFLNGYAFKPEDWEESGFPIIKIKELKGGISNDTPRNNGSKIPSKFIVKSGDILFSWSASLEVVVWQGETGLLNQHLFKVTPFSKIPKSLLFLALKDSLNIFNNLSTGATMKHIKRKELDFVEIPIPQQDILNQFDNVISPIIKQTLNLSHQNRLLKESRDILLPRLMSGKIGV</sequence>
<gene>
    <name evidence="5" type="ordered locus">Emtol_0195</name>
</gene>
<evidence type="ECO:0000313" key="6">
    <source>
        <dbReference type="Proteomes" id="UP000002875"/>
    </source>
</evidence>
<dbReference type="PANTHER" id="PTHR30408">
    <property type="entry name" value="TYPE-1 RESTRICTION ENZYME ECOKI SPECIFICITY PROTEIN"/>
    <property type="match status" value="1"/>
</dbReference>
<evidence type="ECO:0000256" key="2">
    <source>
        <dbReference type="ARBA" id="ARBA00022747"/>
    </source>
</evidence>
<protein>
    <submittedName>
        <fullName evidence="5">Restriction modification system DNA specificity domain-containing protein</fullName>
    </submittedName>
</protein>
<keyword evidence="3" id="KW-0238">DNA-binding</keyword>
<name>A0ABN4AS28_EMTOG</name>
<dbReference type="Pfam" id="PF01420">
    <property type="entry name" value="Methylase_S"/>
    <property type="match status" value="2"/>
</dbReference>
<keyword evidence="6" id="KW-1185">Reference proteome</keyword>
<dbReference type="EMBL" id="CP002962">
    <property type="protein sequence ID" value="AFK05467.1"/>
    <property type="molecule type" value="Genomic_DNA"/>
</dbReference>
<dbReference type="InterPro" id="IPR044946">
    <property type="entry name" value="Restrct_endonuc_typeI_TRD_sf"/>
</dbReference>
<feature type="domain" description="Type I restriction modification DNA specificity" evidence="4">
    <location>
        <begin position="4"/>
        <end position="185"/>
    </location>
</feature>
<dbReference type="InterPro" id="IPR000055">
    <property type="entry name" value="Restrct_endonuc_typeI_TRD"/>
</dbReference>
<geneLocation type="plasmid" evidence="5 6">
    <name>pEMTOL01</name>
</geneLocation>
<comment type="similarity">
    <text evidence="1">Belongs to the type-I restriction system S methylase family.</text>
</comment>
<dbReference type="CDD" id="cd17278">
    <property type="entry name" value="RMtype1_S_LdeBORF1052P-TRD2-CR2"/>
    <property type="match status" value="1"/>
</dbReference>
<evidence type="ECO:0000313" key="5">
    <source>
        <dbReference type="EMBL" id="AFK05467.1"/>
    </source>
</evidence>
<evidence type="ECO:0000256" key="3">
    <source>
        <dbReference type="ARBA" id="ARBA00023125"/>
    </source>
</evidence>
<dbReference type="CDD" id="cd17254">
    <property type="entry name" value="RMtype1_S_FclI-TRD1-CR1_like"/>
    <property type="match status" value="1"/>
</dbReference>
<feature type="domain" description="Type I restriction modification DNA specificity" evidence="4">
    <location>
        <begin position="215"/>
        <end position="375"/>
    </location>
</feature>
<keyword evidence="5" id="KW-0614">Plasmid</keyword>
<evidence type="ECO:0000256" key="1">
    <source>
        <dbReference type="ARBA" id="ARBA00010923"/>
    </source>
</evidence>
<dbReference type="SUPFAM" id="SSF116734">
    <property type="entry name" value="DNA methylase specificity domain"/>
    <property type="match status" value="2"/>
</dbReference>
<dbReference type="PANTHER" id="PTHR30408:SF13">
    <property type="entry name" value="TYPE I RESTRICTION ENZYME HINDI SPECIFICITY SUBUNIT"/>
    <property type="match status" value="1"/>
</dbReference>
<keyword evidence="2" id="KW-0680">Restriction system</keyword>
<accession>A0ABN4AS28</accession>